<evidence type="ECO:0000256" key="15">
    <source>
        <dbReference type="ARBA" id="ARBA00048407"/>
    </source>
</evidence>
<name>A0ABU5R4I8_9PSEU</name>
<evidence type="ECO:0000256" key="2">
    <source>
        <dbReference type="ARBA" id="ARBA00004924"/>
    </source>
</evidence>
<gene>
    <name evidence="16" type="ORF">VA596_14470</name>
</gene>
<proteinExistence type="inferred from homology"/>
<evidence type="ECO:0000256" key="9">
    <source>
        <dbReference type="ARBA" id="ARBA00023002"/>
    </source>
</evidence>
<evidence type="ECO:0000256" key="1">
    <source>
        <dbReference type="ARBA" id="ARBA00001974"/>
    </source>
</evidence>
<dbReference type="EMBL" id="JAYFSI010000002">
    <property type="protein sequence ID" value="MEA5360749.1"/>
    <property type="molecule type" value="Genomic_DNA"/>
</dbReference>
<evidence type="ECO:0000256" key="12">
    <source>
        <dbReference type="ARBA" id="ARBA00031158"/>
    </source>
</evidence>
<evidence type="ECO:0000256" key="10">
    <source>
        <dbReference type="ARBA" id="ARBA00023033"/>
    </source>
</evidence>
<evidence type="ECO:0000256" key="6">
    <source>
        <dbReference type="ARBA" id="ARBA00022630"/>
    </source>
</evidence>
<keyword evidence="9" id="KW-0560">Oxidoreductase</keyword>
<accession>A0ABU5R4I8</accession>
<protein>
    <recommendedName>
        <fullName evidence="5">L-lysine N6-monooxygenase MbtG</fullName>
        <ecNumber evidence="4">1.14.13.59</ecNumber>
    </recommendedName>
    <alternativeName>
        <fullName evidence="14">Lysine 6-N-hydroxylase</fullName>
    </alternativeName>
    <alternativeName>
        <fullName evidence="13">Lysine N6-hydroxylase</fullName>
    </alternativeName>
    <alternativeName>
        <fullName evidence="11">Lysine-N-oxygenase</fullName>
    </alternativeName>
    <alternativeName>
        <fullName evidence="12">Mycobactin synthase protein G</fullName>
    </alternativeName>
</protein>
<dbReference type="PANTHER" id="PTHR42802">
    <property type="entry name" value="MONOOXYGENASE"/>
    <property type="match status" value="1"/>
</dbReference>
<comment type="catalytic activity">
    <reaction evidence="15">
        <text>L-lysine + NADPH + O2 = N(6)-hydroxy-L-lysine + NADP(+) + H2O</text>
        <dbReference type="Rhea" id="RHEA:23228"/>
        <dbReference type="ChEBI" id="CHEBI:15377"/>
        <dbReference type="ChEBI" id="CHEBI:15379"/>
        <dbReference type="ChEBI" id="CHEBI:32551"/>
        <dbReference type="ChEBI" id="CHEBI:57783"/>
        <dbReference type="ChEBI" id="CHEBI:57820"/>
        <dbReference type="ChEBI" id="CHEBI:58349"/>
        <dbReference type="EC" id="1.14.13.59"/>
    </reaction>
</comment>
<evidence type="ECO:0000256" key="4">
    <source>
        <dbReference type="ARBA" id="ARBA00013076"/>
    </source>
</evidence>
<evidence type="ECO:0000256" key="13">
    <source>
        <dbReference type="ARBA" id="ARBA00032493"/>
    </source>
</evidence>
<keyword evidence="7" id="KW-0274">FAD</keyword>
<dbReference type="InterPro" id="IPR036188">
    <property type="entry name" value="FAD/NAD-bd_sf"/>
</dbReference>
<dbReference type="RefSeq" id="WP_323327163.1">
    <property type="nucleotide sequence ID" value="NZ_JAYFSI010000002.1"/>
</dbReference>
<dbReference type="Pfam" id="PF13434">
    <property type="entry name" value="Lys_Orn_oxgnase"/>
    <property type="match status" value="1"/>
</dbReference>
<evidence type="ECO:0000256" key="8">
    <source>
        <dbReference type="ARBA" id="ARBA00022857"/>
    </source>
</evidence>
<dbReference type="InterPro" id="IPR025700">
    <property type="entry name" value="Lys/Orn_oxygenase"/>
</dbReference>
<comment type="cofactor">
    <cofactor evidence="1">
        <name>FAD</name>
        <dbReference type="ChEBI" id="CHEBI:57692"/>
    </cofactor>
</comment>
<evidence type="ECO:0000256" key="14">
    <source>
        <dbReference type="ARBA" id="ARBA00032738"/>
    </source>
</evidence>
<evidence type="ECO:0000256" key="5">
    <source>
        <dbReference type="ARBA" id="ARBA00016406"/>
    </source>
</evidence>
<organism evidence="16 17">
    <name type="scientific">Amycolatopsis heterodermiae</name>
    <dbReference type="NCBI Taxonomy" id="3110235"/>
    <lineage>
        <taxon>Bacteria</taxon>
        <taxon>Bacillati</taxon>
        <taxon>Actinomycetota</taxon>
        <taxon>Actinomycetes</taxon>
        <taxon>Pseudonocardiales</taxon>
        <taxon>Pseudonocardiaceae</taxon>
        <taxon>Amycolatopsis</taxon>
    </lineage>
</organism>
<sequence length="426" mass="47204">MTDHEVGVLAIGAGPANLALAAAIEESGSPELAGETLLLEQSPDIKWQRNLLMPWARSQVSFLKDLVTLRNPQSRFSFLNFLHESGRLNEFVNLGTFNPFRWEISDYLQWVAKSLEQVNIRYGARAASIEPVHGADGLLTGWTVTLTDGDTIRCRDLIVGGGRDPHVPAVFADLPADRVIHSAQYRTRIAQTDRDEPLRAVVVGGAQSAAEMFMALHENLPSSEITLVVRSVGPQNYQTSKFVNELFFPSFVDRFYDSPPEIREELLSEMRLTNYGGMAPPFLDELYLMLYRQKMLGPERSRVRAMTEVVAAREEDGAVVLDLRDRTSGKVEPLECDVVLLGTGYDPRMPALVRDLTAKAGRPEITVSRCYRVDLGDAAWGAVYLQGVNEETHGIADSLISVLAHRSQDIVDDLLSRRGVAPVRSA</sequence>
<evidence type="ECO:0000313" key="17">
    <source>
        <dbReference type="Proteomes" id="UP001304298"/>
    </source>
</evidence>
<dbReference type="Proteomes" id="UP001304298">
    <property type="component" value="Unassembled WGS sequence"/>
</dbReference>
<keyword evidence="8" id="KW-0521">NADP</keyword>
<keyword evidence="10 16" id="KW-0503">Monooxygenase</keyword>
<dbReference type="GO" id="GO:0004497">
    <property type="term" value="F:monooxygenase activity"/>
    <property type="evidence" value="ECO:0007669"/>
    <property type="project" value="UniProtKB-KW"/>
</dbReference>
<keyword evidence="17" id="KW-1185">Reference proteome</keyword>
<reference evidence="16 17" key="1">
    <citation type="submission" date="2023-12" db="EMBL/GenBank/DDBJ databases">
        <title>Amycolatopsis sp. V23-08.</title>
        <authorList>
            <person name="Somphong A."/>
        </authorList>
    </citation>
    <scope>NUCLEOTIDE SEQUENCE [LARGE SCALE GENOMIC DNA]</scope>
    <source>
        <strain evidence="16 17">V23-08</strain>
    </source>
</reference>
<comment type="caution">
    <text evidence="16">The sequence shown here is derived from an EMBL/GenBank/DDBJ whole genome shotgun (WGS) entry which is preliminary data.</text>
</comment>
<dbReference type="PANTHER" id="PTHR42802:SF1">
    <property type="entry name" value="L-ORNITHINE N(5)-MONOOXYGENASE"/>
    <property type="match status" value="1"/>
</dbReference>
<evidence type="ECO:0000256" key="7">
    <source>
        <dbReference type="ARBA" id="ARBA00022827"/>
    </source>
</evidence>
<evidence type="ECO:0000256" key="11">
    <source>
        <dbReference type="ARBA" id="ARBA00029939"/>
    </source>
</evidence>
<dbReference type="SUPFAM" id="SSF51905">
    <property type="entry name" value="FAD/NAD(P)-binding domain"/>
    <property type="match status" value="2"/>
</dbReference>
<comment type="similarity">
    <text evidence="3">Belongs to the lysine N(6)-hydroxylase/L-ornithine N(5)-oxygenase family.</text>
</comment>
<keyword evidence="6" id="KW-0285">Flavoprotein</keyword>
<evidence type="ECO:0000313" key="16">
    <source>
        <dbReference type="EMBL" id="MEA5360749.1"/>
    </source>
</evidence>
<dbReference type="Gene3D" id="3.50.50.60">
    <property type="entry name" value="FAD/NAD(P)-binding domain"/>
    <property type="match status" value="1"/>
</dbReference>
<dbReference type="EC" id="1.14.13.59" evidence="4"/>
<evidence type="ECO:0000256" key="3">
    <source>
        <dbReference type="ARBA" id="ARBA00007588"/>
    </source>
</evidence>
<comment type="pathway">
    <text evidence="2">Siderophore biosynthesis.</text>
</comment>